<dbReference type="PROSITE" id="PS01187">
    <property type="entry name" value="EGF_CA"/>
    <property type="match status" value="1"/>
</dbReference>
<feature type="domain" description="CUB" evidence="27">
    <location>
        <begin position="779"/>
        <end position="892"/>
    </location>
</feature>
<feature type="domain" description="CUB" evidence="27">
    <location>
        <begin position="600"/>
        <end position="662"/>
    </location>
</feature>
<dbReference type="InterPro" id="IPR024731">
    <property type="entry name" value="NELL2-like_EGF"/>
</dbReference>
<dbReference type="InterPro" id="IPR000152">
    <property type="entry name" value="EGF-type_Asp/Asn_hydroxyl_site"/>
</dbReference>
<feature type="disulfide bond" evidence="25">
    <location>
        <begin position="1722"/>
        <end position="1749"/>
    </location>
</feature>
<evidence type="ECO:0000256" key="6">
    <source>
        <dbReference type="ARBA" id="ARBA00022548"/>
    </source>
</evidence>
<feature type="disulfide bond" evidence="26">
    <location>
        <begin position="132"/>
        <end position="141"/>
    </location>
</feature>
<dbReference type="CDD" id="cd00041">
    <property type="entry name" value="CUB"/>
    <property type="match status" value="20"/>
</dbReference>
<keyword evidence="10" id="KW-0732">Signal</keyword>
<organism evidence="29 30">
    <name type="scientific">Aplysia californica</name>
    <name type="common">California sea hare</name>
    <dbReference type="NCBI Taxonomy" id="6500"/>
    <lineage>
        <taxon>Eukaryota</taxon>
        <taxon>Metazoa</taxon>
        <taxon>Spiralia</taxon>
        <taxon>Lophotrochozoa</taxon>
        <taxon>Mollusca</taxon>
        <taxon>Gastropoda</taxon>
        <taxon>Heterobranchia</taxon>
        <taxon>Euthyneura</taxon>
        <taxon>Tectipleura</taxon>
        <taxon>Aplysiida</taxon>
        <taxon>Aplysioidea</taxon>
        <taxon>Aplysiidae</taxon>
        <taxon>Aplysia</taxon>
    </lineage>
</organism>
<feature type="domain" description="EGF-like" evidence="28">
    <location>
        <begin position="101"/>
        <end position="142"/>
    </location>
</feature>
<comment type="subunit">
    <text evidence="24">Interacts with AMN. Component of the cubam complex composed of one CUBN trimer and one AMN chain. The cubam complex can dimerize. Interacts with LRP2 in a dual-receptor complex in a calcium-dependent manner. Found in a complex with PID1/PCLI1, LRP1 and CUBNI. Interacts with LRP1 and PID1/PCLI1.</text>
</comment>
<feature type="domain" description="CUB" evidence="27">
    <location>
        <begin position="1603"/>
        <end position="1717"/>
    </location>
</feature>
<feature type="domain" description="EGF-like" evidence="28">
    <location>
        <begin position="63"/>
        <end position="99"/>
    </location>
</feature>
<feature type="domain" description="CUB" evidence="27">
    <location>
        <begin position="1123"/>
        <end position="1239"/>
    </location>
</feature>
<feature type="domain" description="CUB" evidence="27">
    <location>
        <begin position="355"/>
        <end position="468"/>
    </location>
</feature>
<evidence type="ECO:0000256" key="17">
    <source>
        <dbReference type="ARBA" id="ARBA00023166"/>
    </source>
</evidence>
<evidence type="ECO:0000256" key="26">
    <source>
        <dbReference type="PROSITE-ProRule" id="PRU00076"/>
    </source>
</evidence>
<dbReference type="SMART" id="SM00181">
    <property type="entry name" value="EGF"/>
    <property type="match status" value="4"/>
</dbReference>
<evidence type="ECO:0000256" key="25">
    <source>
        <dbReference type="PROSITE-ProRule" id="PRU00059"/>
    </source>
</evidence>
<gene>
    <name evidence="30" type="primary">LOC101853032</name>
</gene>
<dbReference type="RefSeq" id="XP_035828124.1">
    <property type="nucleotide sequence ID" value="XM_035972231.1"/>
</dbReference>
<keyword evidence="19" id="KW-0458">Lysosome</keyword>
<dbReference type="Gene3D" id="2.10.25.10">
    <property type="entry name" value="Laminin"/>
    <property type="match status" value="3"/>
</dbReference>
<evidence type="ECO:0000256" key="3">
    <source>
        <dbReference type="ARBA" id="ARBA00022448"/>
    </source>
</evidence>
<evidence type="ECO:0000256" key="18">
    <source>
        <dbReference type="ARBA" id="ARBA00023221"/>
    </source>
</evidence>
<feature type="disulfide bond" evidence="26">
    <location>
        <begin position="89"/>
        <end position="98"/>
    </location>
</feature>
<evidence type="ECO:0000256" key="10">
    <source>
        <dbReference type="ARBA" id="ARBA00022729"/>
    </source>
</evidence>
<feature type="domain" description="CUB" evidence="27">
    <location>
        <begin position="1840"/>
        <end position="1952"/>
    </location>
</feature>
<evidence type="ECO:0000256" key="22">
    <source>
        <dbReference type="ARBA" id="ARBA00023878"/>
    </source>
</evidence>
<keyword evidence="14" id="KW-0443">Lipid metabolism</keyword>
<keyword evidence="18" id="KW-0753">Steroid metabolism</keyword>
<keyword evidence="20" id="KW-0170">Cobalt</keyword>
<evidence type="ECO:0000256" key="7">
    <source>
        <dbReference type="ARBA" id="ARBA00022553"/>
    </source>
</evidence>
<evidence type="ECO:0000256" key="12">
    <source>
        <dbReference type="ARBA" id="ARBA00022753"/>
    </source>
</evidence>
<feature type="disulfide bond" evidence="25">
    <location>
        <begin position="2183"/>
        <end position="2210"/>
    </location>
</feature>
<feature type="domain" description="CUB" evidence="27">
    <location>
        <begin position="896"/>
        <end position="1009"/>
    </location>
</feature>
<dbReference type="SUPFAM" id="SSF57184">
    <property type="entry name" value="Growth factor receptor domain"/>
    <property type="match status" value="1"/>
</dbReference>
<dbReference type="InterPro" id="IPR018097">
    <property type="entry name" value="EGF_Ca-bd_CS"/>
</dbReference>
<keyword evidence="16 26" id="KW-1015">Disulfide bond</keyword>
<evidence type="ECO:0000256" key="16">
    <source>
        <dbReference type="ARBA" id="ARBA00023157"/>
    </source>
</evidence>
<evidence type="ECO:0000256" key="5">
    <source>
        <dbReference type="ARBA" id="ARBA00022536"/>
    </source>
</evidence>
<feature type="domain" description="CUB" evidence="27">
    <location>
        <begin position="2183"/>
        <end position="2298"/>
    </location>
</feature>
<evidence type="ECO:0000313" key="29">
    <source>
        <dbReference type="Proteomes" id="UP000694888"/>
    </source>
</evidence>
<dbReference type="Pfam" id="PF00008">
    <property type="entry name" value="EGF"/>
    <property type="match status" value="2"/>
</dbReference>
<dbReference type="Gene3D" id="2.60.120.290">
    <property type="entry name" value="Spermadhesin, CUB domain"/>
    <property type="match status" value="22"/>
</dbReference>
<dbReference type="PROSITE" id="PS50026">
    <property type="entry name" value="EGF_3"/>
    <property type="match status" value="3"/>
</dbReference>
<dbReference type="Pfam" id="PF00431">
    <property type="entry name" value="CUB"/>
    <property type="match status" value="22"/>
</dbReference>
<comment type="caution">
    <text evidence="26">Lacks conserved residue(s) required for the propagation of feature annotation.</text>
</comment>
<dbReference type="PANTHER" id="PTHR24251">
    <property type="entry name" value="OVOCHYMASE-RELATED"/>
    <property type="match status" value="1"/>
</dbReference>
<name>A0ABM1W0D1_APLCA</name>
<keyword evidence="12" id="KW-0967">Endosome</keyword>
<evidence type="ECO:0000313" key="30">
    <source>
        <dbReference type="RefSeq" id="XP_035828124.1"/>
    </source>
</evidence>
<feature type="domain" description="CUB" evidence="27">
    <location>
        <begin position="272"/>
        <end position="332"/>
    </location>
</feature>
<evidence type="ECO:0000256" key="14">
    <source>
        <dbReference type="ARBA" id="ARBA00023098"/>
    </source>
</evidence>
<feature type="domain" description="CUB" evidence="27">
    <location>
        <begin position="2658"/>
        <end position="2777"/>
    </location>
</feature>
<dbReference type="InterPro" id="IPR001881">
    <property type="entry name" value="EGF-like_Ca-bd_dom"/>
</dbReference>
<evidence type="ECO:0000256" key="2">
    <source>
        <dbReference type="ARBA" id="ARBA00004202"/>
    </source>
</evidence>
<feature type="domain" description="EGF-like" evidence="28">
    <location>
        <begin position="206"/>
        <end position="250"/>
    </location>
</feature>
<sequence>SNRISSLATGASTLGDQVSALRSRVTALESTIEELHADTQEETLADRVTALEGTVRNLQTLLTTNECASNPCLNGGTCVDMFSGYFCRCPANWQGPRCTQDVNECSAYAGTDMGCQNGATCVNTPGSFRCMCATNWYGIHCSERHDDCTGASHSELCGHGTCVNEARVSPGMVSVCLRVVCINCRGSRTCGPCPSGYQGDGVTCTYVGQCSSNNGGCHPLATCLESGGFGVSCQCPNGYIGSGVGPQGCASQSQNSTGCNSNPCMNGGSCVCGGRLSGNSHGEISSPGYPGNYPHNRDCVWVVSVDPGSNIMFTFATLALESHANCSYDFLQPQPLISSSSFLPHRSLSLLLPACGGTFSGTEGTIRSPDYPNAYRHSADCGYLITVAEGSRVLLTFTDFSLEEEDDCDFDYVEVYDGTNADASRIGDRLCGENRPSEIRATGNAMFLRFVTDSSISDRGFQATYSAFEGGCGEVINANAGVVSSPGHPSFYPHGLNCTWYITVDPGYIVRLSFHMFSLENGCSFDFVEVYDNSTMYIPSRLGRYCGSTFPRFLTSTENEMVIHMRTDGSVAREGFSASFAALNASARNYDNNNNKNDNSHSSCNFDFLEIREDGPSGRVLGKLCGSTMHNPITSTSNRIWMQYRTDYSVSGRGFRLQYYTNCNNELTGNRGVIESPSFPNPYPHQANCTWTVRSTRGNKINVTFAAFNLESHTLCNFDRLQVGCVYGATPTSTVLGNYCGATIPAPFQSSGNALWFNFNSDLSIAYHGFRMEWVVDGCGGVLTGMQGTFTTPNYPQQYNNYQECHWTITVPTGYAIELTFTDFNLEFHSTCAYDGVEVFAGIDSQGPRLTQLCHTTITNQTMRSTGNNMFVKFRTDMSVTGTGFSANYRAIEGGCGGNFSVPSAVIQSANYPDNYPHNTECEWYITVAEGHVVNLTFTDFELEDGSCQFDYVNLYDGHTTNNTLLVSLCDISLPSPPSYISNNNRMLVRMRTDSSVSHKGFSAIYTTTCGGEFIAPSGSFISPSYPNSYPMSVECVWQIRTSPGNSVSLSFPFFSLEPNGGYNGDYVEIRSPNASGTLMGRWTGSDGPDNVTSVHGAWIIFRSDEQTPGQGFTATWTLSSGCDYEYVATEEYQNFTTPNYPDNYENGMRCSYRIRSPEGTTILINITDMILEGSPYSCSYDYLRFYDGELDRSSVLGTICGRSHNGETFQSSGNEMGVKFRTDSSVVRRGAMVSFKIGCGGRFTRNTPRGIIKSPGYPQNYPADQECTWRVNVRPGKTIAVNFATPFNIADTDNCNNDYLLLLNGRSLTSPPLYNNSANYTGRLCGSVRPSNIETDANNLFVKFVADQSGSGAGFSLNFTERSVACGGTLSLTRTMSEGFFTSPNYPEVYPHNVDCLWVILSPANTRIRLDFVGNFSIENHPDCRFDYVEFHDGGTPYSPRLGDRQCGTDMPGSTHSTGNVLLTRFRTDDSIPRQGFRIRYSIDTCGGNLVASSGQLTSPNFPSHYGNNLDCEWTIRGPVGHFLQFNFTQFSVERAVNCSKDVVEIRDGNATSNVLFSNCGIRQTYPPVETSDNTAYIRFHTDDSGIRNGFRLLFQASVEECGGNLNSPSGVLTSPNFPNPYAHRRLCRWRITVPEGRRVTLTFTDFELERISGRFCRWDFVMVLNGITRTAPSMGRYCGDTIPDPIRSSGNTMEVVFRTDASVSHTGFRAVYSSDEEAECGGYIDTAPGNFSSPGFPSANYTHSLNCVWRIHNPNIRNSSLLLRLAALNLEFHAACAYDYLEIREGPLVNSPVIKRFCGNSSGDESIVIPGADAYVLFRTDGSIALRGFWLMHQFTQCGGVLTSQTGVITSPNYPNNYDHNDACSWLISLPEGSRVRINFDDFQFENHTDCQYDYLQIQNGGLPDSPQIGQFCGNSLPPEIFSQGNQVRITMRTDFSLSARGFRLRYAADTGGCGGMYHSNEGYIASPNYPSSYPHNTECRWDLNVALGFVVRLRFNAPFDLEASGCFYDYVEVHDVLPNGTLVPIGRWCRNEVPPELTSSSTRMVVIFRTDHNTNGLGFSANWTTACGGLYTSETGTIYSPNYPGNYPNNIQCNYTISPGENKHVTILFDDFALESGSQCRYDNLSIWQGNSSLSYHVGSFCGTSKPTAFTSPTGLYMRFATDGNSVARGFKARYMSDECGGNLTGPSGQFSTPGHGIASYHRSADCTWHITVSENRIAALKFTHFDLERHSRCGFDSVEVFDGPNATSPSLGRFCGDASTLPESIRATGNHMFVRFRTDWSVQKDGFRATYYETFGPAQGCGGVLRQPSGQIRSLDADGDGRYESNLNCEWLIYVGENKVVNFTITGMGISDYTPCAWDSLKIYDGATKDSPGLGIFCGSTVPSPLTSSGNVILVVFKSDFSYSGAGFNASFSESNRLCGGFLNATSEPQTIQSPNYPNPMGTQLRCTWVLDGGSEHVYDFVKVTVTDLQLAAESSCRDEYLMITDTPMDSQAHTYHYCGTTIPRPFISRKNQASVIYSLPAGSSSSGFSLTYETTSCNQNYSTGDNGRITSPWYPGSYRFSSDCRSTVETPEGTTLTLYFAKFYLERHSRCRYDSLTIYNNTNFEVAKLCGNYLPDPIFLSDNKATLRLRTDSSVQYLGYDITYVASTQGIGCGGNVTGLPAGSITSPLYPGNFTSDTPTSCSWLISPPPRSLMMLRIDFAPQPSTTNCVQSYLEIRQGPATSSPLMGRFCNEAVSNRMFNEPILVRLVVHPDEPAPIFRLFFYDTSYPVTY</sequence>
<dbReference type="CDD" id="cd00054">
    <property type="entry name" value="EGF_CA"/>
    <property type="match status" value="2"/>
</dbReference>
<keyword evidence="17" id="KW-1207">Sterol metabolism</keyword>
<feature type="domain" description="CUB" evidence="27">
    <location>
        <begin position="2542"/>
        <end position="2652"/>
    </location>
</feature>
<dbReference type="SMART" id="SM00179">
    <property type="entry name" value="EGF_CA"/>
    <property type="match status" value="3"/>
</dbReference>
<feature type="domain" description="CUB" evidence="27">
    <location>
        <begin position="1722"/>
        <end position="1838"/>
    </location>
</feature>
<feature type="domain" description="CUB" evidence="27">
    <location>
        <begin position="663"/>
        <end position="777"/>
    </location>
</feature>
<dbReference type="InterPro" id="IPR000742">
    <property type="entry name" value="EGF"/>
</dbReference>
<feature type="non-terminal residue" evidence="30">
    <location>
        <position position="1"/>
    </location>
</feature>
<feature type="domain" description="CUB" evidence="27">
    <location>
        <begin position="1487"/>
        <end position="1599"/>
    </location>
</feature>
<evidence type="ECO:0000256" key="24">
    <source>
        <dbReference type="ARBA" id="ARBA00049703"/>
    </source>
</evidence>
<feature type="domain" description="CUB" evidence="27">
    <location>
        <begin position="1240"/>
        <end position="1363"/>
    </location>
</feature>
<dbReference type="PROSITE" id="PS00010">
    <property type="entry name" value="ASX_HYDROXYL"/>
    <property type="match status" value="2"/>
</dbReference>
<dbReference type="Gene3D" id="1.20.5.340">
    <property type="match status" value="1"/>
</dbReference>
<evidence type="ECO:0000256" key="8">
    <source>
        <dbReference type="ARBA" id="ARBA00022628"/>
    </source>
</evidence>
<feature type="domain" description="CUB" evidence="27">
    <location>
        <begin position="472"/>
        <end position="583"/>
    </location>
</feature>
<feature type="domain" description="CUB" evidence="27">
    <location>
        <begin position="2423"/>
        <end position="2540"/>
    </location>
</feature>
<comment type="subcellular location">
    <subcellularLocation>
        <location evidence="2">Cell membrane</location>
        <topology evidence="2">Peripheral membrane protein</topology>
    </subcellularLocation>
    <subcellularLocation>
        <location evidence="1">Endosome</location>
    </subcellularLocation>
    <subcellularLocation>
        <location evidence="21">Lysosome membrane</location>
        <topology evidence="21">Peripheral membrane protein</topology>
    </subcellularLocation>
</comment>
<keyword evidence="11" id="KW-0677">Repeat</keyword>
<feature type="domain" description="CUB" evidence="27">
    <location>
        <begin position="2305"/>
        <end position="2419"/>
    </location>
</feature>
<proteinExistence type="predicted"/>
<feature type="domain" description="CUB" evidence="27">
    <location>
        <begin position="1010"/>
        <end position="1120"/>
    </location>
</feature>
<feature type="domain" description="CUB" evidence="27">
    <location>
        <begin position="1956"/>
        <end position="2069"/>
    </location>
</feature>
<evidence type="ECO:0000256" key="19">
    <source>
        <dbReference type="ARBA" id="ARBA00023228"/>
    </source>
</evidence>
<evidence type="ECO:0000259" key="27">
    <source>
        <dbReference type="PROSITE" id="PS01180"/>
    </source>
</evidence>
<evidence type="ECO:0000256" key="21">
    <source>
        <dbReference type="ARBA" id="ARBA00023765"/>
    </source>
</evidence>
<reference evidence="30" key="1">
    <citation type="submission" date="2025-08" db="UniProtKB">
        <authorList>
            <consortium name="RefSeq"/>
        </authorList>
    </citation>
    <scope>IDENTIFICATION</scope>
</reference>
<keyword evidence="8" id="KW-0846">Cobalamin</keyword>
<dbReference type="GeneID" id="101853032"/>
<evidence type="ECO:0000256" key="20">
    <source>
        <dbReference type="ARBA" id="ARBA00023285"/>
    </source>
</evidence>
<dbReference type="PROSITE" id="PS00022">
    <property type="entry name" value="EGF_1"/>
    <property type="match status" value="2"/>
</dbReference>
<dbReference type="Pfam" id="PF12947">
    <property type="entry name" value="EGF_3"/>
    <property type="match status" value="1"/>
</dbReference>
<accession>A0ABM1W0D1</accession>
<evidence type="ECO:0000256" key="9">
    <source>
        <dbReference type="ARBA" id="ARBA00022685"/>
    </source>
</evidence>
<feature type="domain" description="CUB" evidence="27">
    <location>
        <begin position="1367"/>
        <end position="1485"/>
    </location>
</feature>
<evidence type="ECO:0000256" key="11">
    <source>
        <dbReference type="ARBA" id="ARBA00022737"/>
    </source>
</evidence>
<keyword evidence="4" id="KW-1003">Cell membrane</keyword>
<evidence type="ECO:0000256" key="23">
    <source>
        <dbReference type="ARBA" id="ARBA00049611"/>
    </source>
</evidence>
<evidence type="ECO:0000256" key="1">
    <source>
        <dbReference type="ARBA" id="ARBA00004177"/>
    </source>
</evidence>
<protein>
    <recommendedName>
        <fullName evidence="22">Cubilin</fullName>
    </recommendedName>
</protein>
<keyword evidence="6" id="KW-0153">Cholesterol metabolism</keyword>
<evidence type="ECO:0000256" key="13">
    <source>
        <dbReference type="ARBA" id="ARBA00022927"/>
    </source>
</evidence>
<dbReference type="SUPFAM" id="SSF57196">
    <property type="entry name" value="EGF/Laminin"/>
    <property type="match status" value="1"/>
</dbReference>
<evidence type="ECO:0000259" key="28">
    <source>
        <dbReference type="PROSITE" id="PS50026"/>
    </source>
</evidence>
<keyword evidence="3" id="KW-0813">Transport</keyword>
<feature type="disulfide bond" evidence="25">
    <location>
        <begin position="2542"/>
        <end position="2569"/>
    </location>
</feature>
<keyword evidence="9" id="KW-0165">Cleavage on pair of basic residues</keyword>
<evidence type="ECO:0000256" key="4">
    <source>
        <dbReference type="ARBA" id="ARBA00022475"/>
    </source>
</evidence>
<keyword evidence="5 26" id="KW-0245">EGF-like domain</keyword>
<dbReference type="PROSITE" id="PS01180">
    <property type="entry name" value="CUB"/>
    <property type="match status" value="22"/>
</dbReference>
<dbReference type="InterPro" id="IPR009030">
    <property type="entry name" value="Growth_fac_rcpt_cys_sf"/>
</dbReference>
<dbReference type="SMART" id="SM00042">
    <property type="entry name" value="CUB"/>
    <property type="match status" value="22"/>
</dbReference>
<feature type="domain" description="CUB" evidence="27">
    <location>
        <begin position="2070"/>
        <end position="2181"/>
    </location>
</feature>
<keyword evidence="29" id="KW-1185">Reference proteome</keyword>
<feature type="disulfide bond" evidence="25">
    <location>
        <begin position="272"/>
        <end position="299"/>
    </location>
</feature>
<dbReference type="InterPro" id="IPR035914">
    <property type="entry name" value="Sperma_CUB_dom_sf"/>
</dbReference>
<dbReference type="Proteomes" id="UP000694888">
    <property type="component" value="Unplaced"/>
</dbReference>
<dbReference type="InterPro" id="IPR000859">
    <property type="entry name" value="CUB_dom"/>
</dbReference>
<keyword evidence="13" id="KW-0653">Protein transport</keyword>
<dbReference type="SUPFAM" id="SSF49854">
    <property type="entry name" value="Spermadhesin, CUB domain"/>
    <property type="match status" value="22"/>
</dbReference>
<keyword evidence="7" id="KW-0597">Phosphoprotein</keyword>
<evidence type="ECO:0000256" key="15">
    <source>
        <dbReference type="ARBA" id="ARBA00023136"/>
    </source>
</evidence>
<keyword evidence="15" id="KW-0472">Membrane</keyword>
<comment type="function">
    <text evidence="23">Endocytic receptor which plays a role in lipoprotein, vitamin and iron metabolism by facilitating their uptake. Acts together with LRP2 to mediate endocytosis of high-density lipoproteins, GC, hemoglobin, ALB, TF and SCGB1A1. Acts together with AMN to mediate endocytosis of the CBLIF-cobalamin complex. Binds to ALB, MB, Kappa and lambda-light chains, TF, hemoglobin, GC, SCGB1A1, APOA1, high density lipoprotein, and the CBLIF-cobalamin complex. Ligand binding requires calcium. Serves as important transporter in several absorptive epithelia, including intestine, renal proximal tubules and embryonic yolk sac. May play an important role in the development of the peri-implantation embryo through internalization of APOA1 and cholesterol. Binds to LGALS3 at the maternal-fetal interface.</text>
</comment>